<feature type="disulfide bond" evidence="13">
    <location>
        <begin position="126"/>
        <end position="141"/>
    </location>
</feature>
<feature type="disulfide bond" evidence="13">
    <location>
        <begin position="655"/>
        <end position="667"/>
    </location>
</feature>
<dbReference type="PROSITE" id="PS01209">
    <property type="entry name" value="LDLRA_1"/>
    <property type="match status" value="13"/>
</dbReference>
<feature type="disulfide bond" evidence="13">
    <location>
        <begin position="494"/>
        <end position="512"/>
    </location>
</feature>
<feature type="disulfide bond" evidence="13">
    <location>
        <begin position="2293"/>
        <end position="2305"/>
    </location>
</feature>
<feature type="disulfide bond" evidence="13">
    <location>
        <begin position="964"/>
        <end position="979"/>
    </location>
</feature>
<dbReference type="Pfam" id="PF00054">
    <property type="entry name" value="Laminin_G_1"/>
    <property type="match status" value="2"/>
</dbReference>
<feature type="disulfide bond" evidence="13">
    <location>
        <begin position="431"/>
        <end position="446"/>
    </location>
</feature>
<dbReference type="InterPro" id="IPR013783">
    <property type="entry name" value="Ig-like_fold"/>
</dbReference>
<dbReference type="SMART" id="SM00192">
    <property type="entry name" value="LDLa"/>
    <property type="match status" value="24"/>
</dbReference>
<dbReference type="InterPro" id="IPR013106">
    <property type="entry name" value="Ig_V-set"/>
</dbReference>
<dbReference type="KEGG" id="apln:108740776"/>
<feature type="disulfide bond" evidence="13">
    <location>
        <begin position="2312"/>
        <end position="2327"/>
    </location>
</feature>
<feature type="disulfide bond" evidence="13">
    <location>
        <begin position="167"/>
        <end position="182"/>
    </location>
</feature>
<proteinExistence type="predicted"/>
<dbReference type="InterPro" id="IPR023415">
    <property type="entry name" value="LDLR_class-A_CS"/>
</dbReference>
<dbReference type="FunFam" id="4.10.400.10:FF:000105">
    <property type="entry name" value="Lipophorin receptor 1, isoform K"/>
    <property type="match status" value="1"/>
</dbReference>
<evidence type="ECO:0000256" key="11">
    <source>
        <dbReference type="PROSITE-ProRule" id="PRU00076"/>
    </source>
</evidence>
<feature type="disulfide bond" evidence="11">
    <location>
        <begin position="2879"/>
        <end position="2888"/>
    </location>
</feature>
<feature type="disulfide bond" evidence="13">
    <location>
        <begin position="204"/>
        <end position="219"/>
    </location>
</feature>
<feature type="disulfide bond" evidence="13">
    <location>
        <begin position="2339"/>
        <end position="2357"/>
    </location>
</feature>
<evidence type="ECO:0000256" key="13">
    <source>
        <dbReference type="PROSITE-ProRule" id="PRU00124"/>
    </source>
</evidence>
<dbReference type="Pfam" id="PF00052">
    <property type="entry name" value="Laminin_B"/>
    <property type="match status" value="5"/>
</dbReference>
<dbReference type="InterPro" id="IPR003598">
    <property type="entry name" value="Ig_sub2"/>
</dbReference>
<dbReference type="InterPro" id="IPR009030">
    <property type="entry name" value="Growth_fac_rcpt_cys_sf"/>
</dbReference>
<feature type="disulfide bond" evidence="13">
    <location>
        <begin position="538"/>
        <end position="550"/>
    </location>
</feature>
<feature type="domain" description="Ig-like" evidence="20">
    <location>
        <begin position="4433"/>
        <end position="4515"/>
    </location>
</feature>
<feature type="domain" description="Ig-like" evidence="20">
    <location>
        <begin position="2074"/>
        <end position="2160"/>
    </location>
</feature>
<feature type="disulfide bond" evidence="13">
    <location>
        <begin position="373"/>
        <end position="385"/>
    </location>
</feature>
<keyword evidence="9 14" id="KW-0424">Laminin EGF-like domain</keyword>
<dbReference type="InterPro" id="IPR056863">
    <property type="entry name" value="LMN_ATRN_NET-like_EGF"/>
</dbReference>
<dbReference type="SMART" id="SM00408">
    <property type="entry name" value="IGc2"/>
    <property type="match status" value="20"/>
</dbReference>
<feature type="domain" description="Ig-like" evidence="20">
    <location>
        <begin position="4019"/>
        <end position="4105"/>
    </location>
</feature>
<dbReference type="FunFam" id="2.10.25.10:FF:000188">
    <property type="entry name" value="Laminin subunit gamma 2"/>
    <property type="match status" value="1"/>
</dbReference>
<feature type="disulfide bond" evidence="13">
    <location>
        <begin position="468"/>
        <end position="483"/>
    </location>
</feature>
<dbReference type="InterPro" id="IPR036055">
    <property type="entry name" value="LDL_receptor-like_sf"/>
</dbReference>
<dbReference type="PROSITE" id="PS51115">
    <property type="entry name" value="LAMININ_IVA"/>
    <property type="match status" value="5"/>
</dbReference>
<accession>A0A7F5RIG0</accession>
<dbReference type="PROSITE" id="PS00010">
    <property type="entry name" value="ASX_HYDROXYL"/>
    <property type="match status" value="1"/>
</dbReference>
<evidence type="ECO:0000259" key="17">
    <source>
        <dbReference type="PROSITE" id="PS50025"/>
    </source>
</evidence>
<feature type="disulfide bond" evidence="13">
    <location>
        <begin position="449"/>
        <end position="461"/>
    </location>
</feature>
<keyword evidence="4 16" id="KW-0732">Signal</keyword>
<dbReference type="Pfam" id="PF00047">
    <property type="entry name" value="ig"/>
    <property type="match status" value="1"/>
</dbReference>
<dbReference type="SUPFAM" id="SSF57184">
    <property type="entry name" value="Growth factor receptor domain"/>
    <property type="match status" value="1"/>
</dbReference>
<dbReference type="FunFam" id="2.10.25.10:FF:000033">
    <property type="entry name" value="Laminin subunit alpha 2"/>
    <property type="match status" value="2"/>
</dbReference>
<comment type="caution">
    <text evidence="11">Lacks conserved residue(s) required for the propagation of feature annotation.</text>
</comment>
<gene>
    <name evidence="23" type="primary">LOC108740776</name>
</gene>
<evidence type="ECO:0000256" key="3">
    <source>
        <dbReference type="ARBA" id="ARBA00022530"/>
    </source>
</evidence>
<feature type="domain" description="Laminin IV type A" evidence="21">
    <location>
        <begin position="1140"/>
        <end position="1314"/>
    </location>
</feature>
<evidence type="ECO:0000256" key="16">
    <source>
        <dbReference type="SAM" id="SignalP"/>
    </source>
</evidence>
<dbReference type="SUPFAM" id="SSF49899">
    <property type="entry name" value="Concanavalin A-like lectins/glucanases"/>
    <property type="match status" value="3"/>
</dbReference>
<feature type="domain" description="Laminin IV type A" evidence="21">
    <location>
        <begin position="3275"/>
        <end position="3456"/>
    </location>
</feature>
<dbReference type="SUPFAM" id="SSF57424">
    <property type="entry name" value="LDL receptor-like module"/>
    <property type="match status" value="24"/>
</dbReference>
<dbReference type="Gene3D" id="2.60.120.200">
    <property type="match status" value="3"/>
</dbReference>
<feature type="domain" description="Ig-like" evidence="20">
    <location>
        <begin position="4343"/>
        <end position="4427"/>
    </location>
</feature>
<feature type="disulfide bond" evidence="13">
    <location>
        <begin position="242"/>
        <end position="257"/>
    </location>
</feature>
<dbReference type="SMART" id="SM00409">
    <property type="entry name" value="IG"/>
    <property type="match status" value="20"/>
</dbReference>
<keyword evidence="7 11" id="KW-1015">Disulfide bond</keyword>
<evidence type="ECO:0000256" key="1">
    <source>
        <dbReference type="ARBA" id="ARBA00004302"/>
    </source>
</evidence>
<dbReference type="FunFam" id="2.60.40.10:FF:000032">
    <property type="entry name" value="palladin isoform X1"/>
    <property type="match status" value="2"/>
</dbReference>
<feature type="disulfide bond" evidence="13">
    <location>
        <begin position="192"/>
        <end position="210"/>
    </location>
</feature>
<feature type="domain" description="EGF-like" evidence="18">
    <location>
        <begin position="5204"/>
        <end position="5241"/>
    </location>
</feature>
<dbReference type="PRINTS" id="PR00261">
    <property type="entry name" value="LDLRECEPTOR"/>
</dbReference>
<feature type="disulfide bond" evidence="13">
    <location>
        <begin position="49"/>
        <end position="64"/>
    </location>
</feature>
<dbReference type="FunCoup" id="A0A7F5RIG0">
    <property type="interactions" value="192"/>
</dbReference>
<feature type="disulfide bond" evidence="13">
    <location>
        <begin position="392"/>
        <end position="407"/>
    </location>
</feature>
<feature type="domain" description="Ig-like" evidence="20">
    <location>
        <begin position="4110"/>
        <end position="4207"/>
    </location>
</feature>
<feature type="disulfide bond" evidence="13">
    <location>
        <begin position="545"/>
        <end position="563"/>
    </location>
</feature>
<feature type="disulfide bond" evidence="13">
    <location>
        <begin position="4542"/>
        <end position="4557"/>
    </location>
</feature>
<feature type="disulfide bond" evidence="11">
    <location>
        <begin position="5231"/>
        <end position="5240"/>
    </location>
</feature>
<dbReference type="Pfam" id="PF00057">
    <property type="entry name" value="Ldl_recept_a"/>
    <property type="match status" value="22"/>
</dbReference>
<dbReference type="PANTHER" id="PTHR12231">
    <property type="entry name" value="CTX-RELATED TYPE I TRANSMEMBRANE PROTEIN"/>
    <property type="match status" value="1"/>
</dbReference>
<feature type="disulfide bond" evidence="13">
    <location>
        <begin position="583"/>
        <end position="601"/>
    </location>
</feature>
<feature type="disulfide bond" evidence="11">
    <location>
        <begin position="1448"/>
        <end position="1457"/>
    </location>
</feature>
<feature type="disulfide bond" evidence="13">
    <location>
        <begin position="576"/>
        <end position="588"/>
    </location>
</feature>
<feature type="domain" description="Ig-like" evidence="20">
    <location>
        <begin position="1715"/>
        <end position="1790"/>
    </location>
</feature>
<evidence type="ECO:0000259" key="20">
    <source>
        <dbReference type="PROSITE" id="PS50835"/>
    </source>
</evidence>
<dbReference type="Pfam" id="PF00053">
    <property type="entry name" value="EGF_laminin"/>
    <property type="match status" value="8"/>
</dbReference>
<dbReference type="Pfam" id="PF02210">
    <property type="entry name" value="Laminin_G_2"/>
    <property type="match status" value="1"/>
</dbReference>
<feature type="disulfide bond" evidence="11">
    <location>
        <begin position="5270"/>
        <end position="5279"/>
    </location>
</feature>
<feature type="disulfide bond" evidence="13">
    <location>
        <begin position="114"/>
        <end position="132"/>
    </location>
</feature>
<evidence type="ECO:0000256" key="12">
    <source>
        <dbReference type="PROSITE-ProRule" id="PRU00122"/>
    </source>
</evidence>
<evidence type="ECO:0000259" key="18">
    <source>
        <dbReference type="PROSITE" id="PS50026"/>
    </source>
</evidence>
<dbReference type="InterPro" id="IPR013320">
    <property type="entry name" value="ConA-like_dom_sf"/>
</dbReference>
<feature type="disulfide bond" evidence="13">
    <location>
        <begin position="626"/>
        <end position="644"/>
    </location>
</feature>
<feature type="disulfide bond" evidence="13">
    <location>
        <begin position="662"/>
        <end position="680"/>
    </location>
</feature>
<feature type="domain" description="Ig-like" evidence="20">
    <location>
        <begin position="4264"/>
        <end position="4332"/>
    </location>
</feature>
<feature type="disulfide bond" evidence="13">
    <location>
        <begin position="107"/>
        <end position="119"/>
    </location>
</feature>
<reference evidence="23" key="1">
    <citation type="submission" date="2025-08" db="UniProtKB">
        <authorList>
            <consortium name="RefSeq"/>
        </authorList>
    </citation>
    <scope>IDENTIFICATION</scope>
    <source>
        <tissue evidence="23">Entire body</tissue>
    </source>
</reference>
<feature type="disulfide bond" evidence="13">
    <location>
        <begin position="90"/>
        <end position="105"/>
    </location>
</feature>
<dbReference type="InterPro" id="IPR000034">
    <property type="entry name" value="Laminin_IV"/>
</dbReference>
<feature type="domain" description="EGF-like" evidence="18">
    <location>
        <begin position="2850"/>
        <end position="2889"/>
    </location>
</feature>
<dbReference type="SMART" id="SM00180">
    <property type="entry name" value="EGF_Lam"/>
    <property type="match status" value="10"/>
</dbReference>
<dbReference type="SMART" id="SM00179">
    <property type="entry name" value="EGF_CA"/>
    <property type="match status" value="3"/>
</dbReference>
<feature type="disulfide bond" evidence="13">
    <location>
        <begin position="2332"/>
        <end position="2344"/>
    </location>
</feature>
<feature type="domain" description="Ig-like" evidence="20">
    <location>
        <begin position="1800"/>
        <end position="1880"/>
    </location>
</feature>
<keyword evidence="10" id="KW-0393">Immunoglobulin domain</keyword>
<feature type="disulfide bond" evidence="13">
    <location>
        <begin position="185"/>
        <end position="197"/>
    </location>
</feature>
<evidence type="ECO:0000256" key="8">
    <source>
        <dbReference type="ARBA" id="ARBA00023180"/>
    </source>
</evidence>
<evidence type="ECO:0000259" key="19">
    <source>
        <dbReference type="PROSITE" id="PS50027"/>
    </source>
</evidence>
<dbReference type="SMART" id="SM00406">
    <property type="entry name" value="IGv"/>
    <property type="match status" value="6"/>
</dbReference>
<comment type="subcellular location">
    <subcellularLocation>
        <location evidence="1">Secreted</location>
        <location evidence="1">Extracellular space</location>
        <location evidence="1">Extracellular matrix</location>
        <location evidence="1">Basement membrane</location>
    </subcellularLocation>
</comment>
<feature type="domain" description="EGF-like" evidence="18">
    <location>
        <begin position="5243"/>
        <end position="5280"/>
    </location>
</feature>
<feature type="disulfide bond" evidence="11">
    <location>
        <begin position="4931"/>
        <end position="4948"/>
    </location>
</feature>
<feature type="domain" description="Laminin G" evidence="17">
    <location>
        <begin position="5286"/>
        <end position="5468"/>
    </location>
</feature>
<feature type="domain" description="Ig-like" evidence="20">
    <location>
        <begin position="4567"/>
        <end position="4653"/>
    </location>
</feature>
<feature type="disulfide bond" evidence="13">
    <location>
        <begin position="30"/>
        <end position="42"/>
    </location>
</feature>
<dbReference type="SMART" id="SM00282">
    <property type="entry name" value="LamG"/>
    <property type="match status" value="3"/>
</dbReference>
<dbReference type="GO" id="GO:0048513">
    <property type="term" value="P:animal organ development"/>
    <property type="evidence" value="ECO:0007669"/>
    <property type="project" value="UniProtKB-ARBA"/>
</dbReference>
<feature type="domain" description="Ig-like" evidence="20">
    <location>
        <begin position="3930"/>
        <end position="4012"/>
    </location>
</feature>
<dbReference type="GO" id="GO:0005509">
    <property type="term" value="F:calcium ion binding"/>
    <property type="evidence" value="ECO:0007669"/>
    <property type="project" value="InterPro"/>
</dbReference>
<feature type="disulfide bond" evidence="13">
    <location>
        <begin position="285"/>
        <end position="300"/>
    </location>
</feature>
<feature type="disulfide bond" evidence="13">
    <location>
        <begin position="862"/>
        <end position="874"/>
    </location>
</feature>
<feature type="domain" description="Ig-like" evidence="20">
    <location>
        <begin position="3644"/>
        <end position="3735"/>
    </location>
</feature>
<dbReference type="InterPro" id="IPR013151">
    <property type="entry name" value="Immunoglobulin_dom"/>
</dbReference>
<evidence type="ECO:0000256" key="15">
    <source>
        <dbReference type="SAM" id="MobiDB-lite"/>
    </source>
</evidence>
<dbReference type="PROSITE" id="PS50026">
    <property type="entry name" value="EGF_3"/>
    <property type="match status" value="6"/>
</dbReference>
<feature type="domain" description="Ig-like" evidence="20">
    <location>
        <begin position="4660"/>
        <end position="4744"/>
    </location>
</feature>
<feature type="disulfide bond" evidence="13">
    <location>
        <begin position="881"/>
        <end position="896"/>
    </location>
</feature>
<keyword evidence="22" id="KW-1185">Reference proteome</keyword>
<dbReference type="InterPro" id="IPR003599">
    <property type="entry name" value="Ig_sub"/>
</dbReference>
<dbReference type="PROSITE" id="PS50068">
    <property type="entry name" value="LDLRA_2"/>
    <property type="match status" value="24"/>
</dbReference>
<feature type="domain" description="Laminin IV type A" evidence="21">
    <location>
        <begin position="2934"/>
        <end position="3112"/>
    </location>
</feature>
<evidence type="ECO:0000256" key="2">
    <source>
        <dbReference type="ARBA" id="ARBA00022525"/>
    </source>
</evidence>
<dbReference type="InterPro" id="IPR036179">
    <property type="entry name" value="Ig-like_dom_sf"/>
</dbReference>
<feature type="domain" description="Laminin G" evidence="17">
    <location>
        <begin position="4749"/>
        <end position="4926"/>
    </location>
</feature>
<feature type="domain" description="Laminin G" evidence="17">
    <location>
        <begin position="5003"/>
        <end position="5178"/>
    </location>
</feature>
<dbReference type="InterPro" id="IPR007110">
    <property type="entry name" value="Ig-like_dom"/>
</dbReference>
<name>A0A7F5RIG0_AGRPL</name>
<feature type="domain" description="Laminin IV type A" evidence="21">
    <location>
        <begin position="1503"/>
        <end position="1681"/>
    </location>
</feature>
<feature type="domain" description="EGF-like" evidence="18">
    <location>
        <begin position="4924"/>
        <end position="4960"/>
    </location>
</feature>
<dbReference type="PROSITE" id="PS01186">
    <property type="entry name" value="EGF_2"/>
    <property type="match status" value="3"/>
</dbReference>
<keyword evidence="2" id="KW-0964">Secreted</keyword>
<evidence type="ECO:0000256" key="10">
    <source>
        <dbReference type="ARBA" id="ARBA00023319"/>
    </source>
</evidence>
<feature type="disulfide bond" evidence="13">
    <location>
        <begin position="901"/>
        <end position="913"/>
    </location>
</feature>
<feature type="domain" description="Ig-like" evidence="20">
    <location>
        <begin position="3839"/>
        <end position="3920"/>
    </location>
</feature>
<feature type="disulfide bond" evidence="13">
    <location>
        <begin position="2351"/>
        <end position="2366"/>
    </location>
</feature>
<keyword evidence="5" id="KW-0677">Repeat</keyword>
<protein>
    <submittedName>
        <fullName evidence="23">Basement membrane-specific heparan sulfate proteoglycan core protein</fullName>
    </submittedName>
</protein>
<feature type="disulfide bond" evidence="11">
    <location>
        <begin position="4967"/>
        <end position="4977"/>
    </location>
</feature>
<evidence type="ECO:0000256" key="9">
    <source>
        <dbReference type="ARBA" id="ARBA00023292"/>
    </source>
</evidence>
<feature type="disulfide bond" evidence="13">
    <location>
        <begin position="506"/>
        <end position="521"/>
    </location>
</feature>
<dbReference type="Pfam" id="PF00008">
    <property type="entry name" value="EGF"/>
    <property type="match status" value="2"/>
</dbReference>
<dbReference type="InterPro" id="IPR051170">
    <property type="entry name" value="Neural/epithelial_adhesion"/>
</dbReference>
<dbReference type="InParanoid" id="A0A7F5RIG0"/>
<dbReference type="GO" id="GO:0005604">
    <property type="term" value="C:basement membrane"/>
    <property type="evidence" value="ECO:0007669"/>
    <property type="project" value="UniProtKB-SubCell"/>
</dbReference>
<feature type="domain" description="Laminin EGF-like" evidence="19">
    <location>
        <begin position="3146"/>
        <end position="3192"/>
    </location>
</feature>
<dbReference type="Pfam" id="PF24973">
    <property type="entry name" value="EGF_LMN_ATRN"/>
    <property type="match status" value="1"/>
</dbReference>
<dbReference type="SUPFAM" id="SSF48726">
    <property type="entry name" value="Immunoglobulin"/>
    <property type="match status" value="20"/>
</dbReference>
<sequence length="5488" mass="601330">MDANSWPGLLRGFCLVLIFLAFVPSAASQCRSDEFRCYDGTCIDRRRLCDSRPDCREGEDEKNCPQPQRCHPHEEFTCGNGRCVPISKRCDRKYDCEDFSDERSCPCKDDDFKCSNGHCISSSRKCDGTTDCNDGSDEIGCSSDGPCKYYEWQCADASKCIDKSLRCNRQVDCADNSDELNCVWCSLDEFRCDNGTCLNIAHRCDGNADCPNGEDEKACAQCGNDQFACERYGGCLDPWERCNGIRDCQDGSDEEFCNGTREVVCRPGTWKCHNKLSCIRYEKYCDGTVDCEDNSDENDCTFPAFTPTPNTTQALPDGAENTCAENEFQCAAGFCIMGYKQCNGIRDCPSGNDEVNCPTPTPQTPSIAESSSCDSNQFRCNDGTCISQQYRCDLLDDCPDKSDEKECDAPEVCQPSEVRCTDGSCIYGKKCDSVFDCADGSDEENCTLCAPSQFPCSSGGCIDDTKRCDNRTDCEDGSDERDCVFHCPGDSFRCSNGLCLDGRRRCDGYSDCSDGSDEQGCPIHGFPTTSLPDNKITCLPGEFQCRNGKCIQDTFRCDEYDDCDDGSDEADCPSKCKPDEFACEDGRCLPESQRCDGRRDCPSGADELDCPGPPLPRSCSSNEHTCGDGTCIPRYLVCDGTPHCPDQSDESDCGCDKSEFQCEDGTCINDYLRCNGIRDCSDNSDEYNCPTTLAPSTQPPFWPPTPPPSRPFSCPLGQQACNTGNQCFPYSAFCDGRFDCNDFSDETNCPGSGDGLNLRTYPSQQSIKESVYKLGNEVVFQCRDEGPLRARVQWSRGSGLPLPPGSRDFNGRLEIPDIKLEHAGSYVCSAIGYPSSTPGASVYVNLQVEKYIIPTVRPPQACGLHEATCSNGDCISKHLVCDGKYDCADGSDETRCNPFGCEPNEFRCSNKRCILKIWMCDGDDDCGDGTDEANCAASAPGSQCRYSEFSCHSGNQCIPKSFHCDHERDCIDGSDEIGCSSVVISKPPPPMITLNVGELFTIECTAVAIPTPEIVWRLNWGHIPEKCTTVSNGGVGVLTCPDIQIADQGAYSCEAINIRGTVFAVPDTILVVNSGAPACPRGYFNNQASRESDCIPCFCFGATTECRSADLFTYQLLPPFDSHRYVGVGVDPYSKVIDIRNEPIYRGNEPRLTPVGRNGVQASLPYAQLSQPNVLPYFVMPESFHGNQLKSYGGFLKYNLRYEGYGEPTSTHPTIILVGNGYTLLYYSNENIRPYHNVSARFFAGERWVKRTETSPETQATREEIMMALENVENILIKLQYVQSDNLETTLSDIEMDSAAVPDAGQGAALYVEECKCPVGYTGLSCEDCAPGYTRHRSGPWLGQCYKEVETCPLGTYGDTSRGIPCEVCPCPLTNPSNQFARTCSLDSDGDVTCDCPVEYVGRRCQQCAPGYTGNPLIPGDSCKPITSICHPEGSLSLQTDDRGLCQCKQNTYGPTCATCKPNTFHLSSENQFGCIACFCMGVTQECSSSNWYRSSITTAFTSSRSDFKLLASLNRSALITEGINVEPDRGEIVYSNFQTPDVYYWVLPPRYLGDKVSSYGGHLKYSIRYIPTPGGYSKNNAPDVELISENEISLLYYGRDSPQGSGHHNFSIPILEQYWQRSDGQVADREHLLQALADVKAILIKATYTTNSYESSLSSVSLDTAEDRNTGRERAVAVEQCKCPQGYRGLSCEDCDIGWTRAGEGIYLGLCTPCSCNGHSGECDPESGDCLRSVVIHWLKEGGELPYDRFIDDARGLLVIRSVRVSDSGRYICEASDGVEVVTDYVTLHVGDGNEPVAPRVSIYPETLDITEGEEITLRCTSSGVPAPNLTWVKRTGDAYSNLQSISPGVIQIPFATKNDEGDYECIATNEKGTDRFVARVYIREGSGSIMKPRITPGSYYGKSGDKFTLTCQSREAYRSIDWTRKDGHLLPYSSSVENAVLTVYDAKPEDSGVYVCTVTSYSGTRGNESAVVSIATGTQGEYPEVRIEPQRQTISQGSTAEIVCNVSGFPPPTIKWTKVGDALPPNAQQIGSVLRINNVQISDRGVYVCVASNDVGIAQASSIIEIDRREAPVVEIYPSKTQTVTIGSSAILQCRVTAGIPQPTVVWSRSNGLPLGSTVEQLSNGVLKFNAIVNEDNGEYICTAENAAGKVTAVANIEVQTVPVVTLRPSGTVTVRENDYVPVLHGLNCYWLRKKLRKFYLHLGNEVVFQCRDEGPLRARVQWSRGSGLPLPPGSRDFNGRLEIPDIKLEHAGSYVCSAIGYPSSTPGASVYVNLQVEKYIIPTVRPPQACGLHEATCSNGDCISKHLVCDGKYDCADGSDETRCNPFGCEPNEFRCSNKRCILKIWMCDGDDDCGDGTDEANCAASAPGSQCRYSEFSCHSGNQCIPKSFHCDHERDCIDGSDEIGCSSVVISKPPPPMITLNVGELFTIECTAVAIPTPEIVWRLNWGHIPEKCTTVSNGGVGVLTCPDIQIADQGAYSCEAINIRGTVFAVPDTILVVNSGAPACPRGYFNNQASRESDCIPCFCFGATTECRSADLFTYQLLPPFDSHRYVGVGVDPYSKVIDIRNEPIYRGNEPRLTPVGRNGVQASLPYAQLSQPNVLPYFVMPESFHGNQLKSYGGFLKYNLRYEGYGEPTSTHPTIILVGNGYTLLYYSNENIRPYHNVSARFFAGERWVKRTETSPETQATREEIMMALENVENILIKLQYVQSDNLETTLSDIEMDSAAVPDAGQGAALYVEECKCPVGYTGLSCEDCAPGYTRHRSGPWLGQCYKEVETCPLGTYGDTSRGIPCEVCPCPLTNPSNQFARTCSLDSDGDVTCDCPVEYVGRRCQQCAPGYTGNPLIPGDSCKPITSICHPEGSLSLQTDDRGLCQCKQNTYGPTCATCKPNTFHLSSENQFGCIACFCMGVTQECSSSNWYRSSITTAFTSSRSDFKLLASLNRSALITEGINVEPDRGEIVYSNFQTPDVYYWVLPPRYLGDKVSSYGGHLKYSIRYIPTPGGYSKNNAPDVELISENEISLLYYGRDSPQGSGHHNFSIPILEQYWQRSDGQVADREHLLQALADVKAILIKATYTTNSYESSLSSVSLDTAEDRNTGRERAVAVEQCKCPQGYRGLSCEDCDIGWTRAGEGIYLGLCTPCSCNGHSGECDPESGDCLNCRDHTTGPNCESCLPGYTMDAATGTCRYLSSEGHTRCDYCNEAGIAEQCVDNNCRCKSNVEGDRCDRCRQGTFGFNTSRSFGCQECFCSGVSSECSESYFYIEQIPSQVFDDNHGFVLTDENQRERITSDFSLDVANNRISYNFRYGDTQRWYWALPSIFTGNQVRSYGGRLEFIINYSQSFGGRYVPDKDVIISGNGINIFWSRPGEFYPDRDNSVSVVLSADENWQRLDYRQGPRPASRQDILTVLSNIEAILIRASLSTETTSSYISDVVLDTAVDNPTGQARATNVEICRCPPGYRGTSCESCAAGYYRDNRPSTNGAQLYGSCSPCPCNRNEESCNLAPNGDVICNCRQGFHGRYCETTGEDGLMLEITPAYVEGRIGSDIMLNCKYKYTQRLQLEVSNATLPVYNVSEILEENDNGYGASMIFFVKITEPSNVVTCVVKNMENYVVGIITSRLHAGPGPSPPPPEPPTSRPHEPQIYVRVETPIIHIKEIGSTVHLKCEARSLTSPSRSVVIHWLKEGGELPYDRFIDDARGLLVIRSVRVSDSGRYICEASDGVEVVTDYVTLHVGDGNEPVAPRVSIYPETLDITEGEEITLRCTSSGVPAPNLTWVKRTGDAYSNLQSISPGVIQIPFATKNDEGDYECIATNEKGTDRFVARVYIREGSGSIMKPRITPGSYYGKSGDKFTLTCQSREAYRSIDWTRKDGHLLPYSSSVENAVLTVYDAKPEDSGVYVCTVTSYSGTRGNESAVVSIATGTQGEYPEVRIEPQRQTISQGSTAEIVCNVSGFPPPTIKWTKVGDALPPNAQQIGSVLRINNVQISDRGVYVCVASNDVGIAQASSIIEIDRREAPVVEIYPSKTQTVTIGSSAILQCRVTAGIPQPTVVWSRSNGLPLGSTVEQLSNGVLKFNAIVNEDNGEYICTAENAAGKVTAVANIEVQTVPVVTLRPSGTVTVRENDYVRLECQAEGFPLPTVQWSKYVRTEATLSNVDAFLQPSTQSLTKELPSSAIYEINRVKSADQGSYSCQGRNSAGVSEGRVYLIVESYPTRGDTPASKGEDAGAGNDDYPPSRPPPYNPDYKSGNEDSSKPLVFVAPVGTRAELRCQTSNLGNENVYLNWIRSDNASLPLYARVEQRGGVLVIDNVQKADAGEYRCLGVHNNNVIFSLGTILDVTEPPRITLDPPRQIVRPGDNVYIQCSATGKQPISISWSALNRSMPASVYAQEGHLQFRGIQNSDAGRYRCSATNVVGEADAVAEVIVEERARGPLVTAENREQSAVVGSSITLRCEIHSSERPLMRWYRENNHLPESVQISGEYLRINNLQFADAGRYICEISGDSGISSDYINLQVTETDKGCSHGEWRCSDGTCIPLSFICDKKPDCPDRSDEFNCIDRKRRDPNPESNQEVFISSSSPVSRIGDNLDLNCYSRTPEVQVVSWSKLSGPLTDNIQRSGGFLRISRLRPENAGIYRCLARYRQQYIHKDYTVDIVDSATDNVQSEEPIETKSAPQGSTVVMNCRTDLPPPVSYTWSKSKGAMPENVNINSRTIEIDSVRDVDAGIYICNADNGDQSIDIPTVLVVTGIVPFFSQTPNSYIALPTIPDHYLQFSFEISFKPETPNGLLLYNSNNKASHKLFISLALVEGIPEFKFNLGEGITTVRSSKPLSLGKWHTVKVTRNRKKAVMHIDGEETVVGHSEGKSMGLVLTEHLYLGGVPDLTEISENVGIEDGFVGCISRFKIGHAHQDILKEAITKEGITTCETCTDNPCENQGVCQEALNKEGFTCICRSGYGGRTCNKGEKESCTPSSCGSGKCIDTAHGYECLCPMGTAGERCENQIEIVEPAFQDDAYIAYPTPRLQRRLKVSLKFKPTDLRDGILLYCSESEEGHGDFASLSVKDKHLEFRFDVGSGPIIVRSEKRIKEGEWLAVTASKILNEGRLLVNGDPPVSSRIPGTHKALTLHTPLFVGGVDKHNVKVNDGVGVKTGFTGCISEISVSGLDLNIVKSATDSANVQDCSTIGTESNFKNNDVSYSHEVPPPLITRTPCSSGPCRNDGECHDVSSTDYFCTCRNGYRGRHCEVAPNLCEQLNPCQNGGTCNGTTTAYTCDCPLTYSGTNCEERADIRQEVHFNGNGYLELNKSLWVSDKFDESDVIAFELSTNSSNGLVFWHGQTPQEGGEGEDYISLAVVDGYLEYSYDLGSGPVIIYNKLVKINDGERHKVILKRKGKIGSIEIDNDFSKEGSTEGPSNTLECRGNIYLGGAPNLALMTGGKYLKGFDGCIHGFEVQNSQTLDLGEKAISGVNVKPCSSENDAFNDLFDGNDEDFVN</sequence>
<feature type="domain" description="Laminin IV type A" evidence="21">
    <location>
        <begin position="2571"/>
        <end position="2745"/>
    </location>
</feature>
<feature type="domain" description="Ig-like" evidence="20">
    <location>
        <begin position="1985"/>
        <end position="2067"/>
    </location>
</feature>
<dbReference type="GO" id="GO:0043005">
    <property type="term" value="C:neuron projection"/>
    <property type="evidence" value="ECO:0007669"/>
    <property type="project" value="TreeGrafter"/>
</dbReference>
<dbReference type="PROSITE" id="PS01248">
    <property type="entry name" value="EGF_LAM_1"/>
    <property type="match status" value="5"/>
</dbReference>
<feature type="chain" id="PRO_5028879698" evidence="16">
    <location>
        <begin position="29"/>
        <end position="5488"/>
    </location>
</feature>
<organism evidence="22 23">
    <name type="scientific">Agrilus planipennis</name>
    <name type="common">Emerald ash borer</name>
    <name type="synonym">Agrilus marcopoli</name>
    <dbReference type="NCBI Taxonomy" id="224129"/>
    <lineage>
        <taxon>Eukaryota</taxon>
        <taxon>Metazoa</taxon>
        <taxon>Ecdysozoa</taxon>
        <taxon>Arthropoda</taxon>
        <taxon>Hexapoda</taxon>
        <taxon>Insecta</taxon>
        <taxon>Pterygota</taxon>
        <taxon>Neoptera</taxon>
        <taxon>Endopterygota</taxon>
        <taxon>Coleoptera</taxon>
        <taxon>Polyphaga</taxon>
        <taxon>Elateriformia</taxon>
        <taxon>Buprestoidea</taxon>
        <taxon>Buprestidae</taxon>
        <taxon>Agrilinae</taxon>
        <taxon>Agrilus</taxon>
    </lineage>
</organism>
<feature type="disulfide bond" evidence="11">
    <location>
        <begin position="4950"/>
        <end position="4959"/>
    </location>
</feature>
<dbReference type="CDD" id="cd00096">
    <property type="entry name" value="Ig"/>
    <property type="match status" value="1"/>
</dbReference>
<dbReference type="Proteomes" id="UP000192223">
    <property type="component" value="Unplaced"/>
</dbReference>
<feature type="disulfide bond" evidence="13">
    <location>
        <begin position="330"/>
        <end position="348"/>
    </location>
</feature>
<dbReference type="PROSITE" id="PS50025">
    <property type="entry name" value="LAM_G_DOMAIN"/>
    <property type="match status" value="3"/>
</dbReference>
<dbReference type="Gene3D" id="2.60.40.10">
    <property type="entry name" value="Immunoglobulins"/>
    <property type="match status" value="20"/>
</dbReference>
<feature type="signal peptide" evidence="16">
    <location>
        <begin position="1"/>
        <end position="28"/>
    </location>
</feature>
<dbReference type="SUPFAM" id="SSF57196">
    <property type="entry name" value="EGF/Laminin"/>
    <property type="match status" value="4"/>
</dbReference>
<dbReference type="OrthoDB" id="10055367at2759"/>
<dbReference type="Gene3D" id="4.10.400.10">
    <property type="entry name" value="Low-density Lipoprotein Receptor"/>
    <property type="match status" value="24"/>
</dbReference>
<feature type="domain" description="EGF-like" evidence="18">
    <location>
        <begin position="4963"/>
        <end position="4998"/>
    </location>
</feature>
<dbReference type="InterPro" id="IPR001791">
    <property type="entry name" value="Laminin_G"/>
</dbReference>
<feature type="domain" description="Ig-like" evidence="20">
    <location>
        <begin position="2418"/>
        <end position="2501"/>
    </location>
</feature>
<feature type="disulfide bond" evidence="13">
    <location>
        <begin position="342"/>
        <end position="357"/>
    </location>
</feature>
<dbReference type="Gene3D" id="2.10.25.10">
    <property type="entry name" value="Laminin"/>
    <property type="match status" value="8"/>
</dbReference>
<dbReference type="Pfam" id="PF13927">
    <property type="entry name" value="Ig_3"/>
    <property type="match status" value="15"/>
</dbReference>
<feature type="domain" description="Ig-like" evidence="20">
    <location>
        <begin position="3745"/>
        <end position="3825"/>
    </location>
</feature>
<dbReference type="SMART" id="SM00281">
    <property type="entry name" value="LamB"/>
    <property type="match status" value="5"/>
</dbReference>
<feature type="disulfide bond" evidence="13">
    <location>
        <begin position="2300"/>
        <end position="2318"/>
    </location>
</feature>
<feature type="disulfide bond" evidence="13">
    <location>
        <begin position="908"/>
        <end position="926"/>
    </location>
</feature>
<feature type="disulfide bond" evidence="13">
    <location>
        <begin position="4523"/>
        <end position="4535"/>
    </location>
</feature>
<feature type="disulfide bond" evidence="13">
    <location>
        <begin position="413"/>
        <end position="425"/>
    </location>
</feature>
<feature type="disulfide bond" evidence="11">
    <location>
        <begin position="4988"/>
        <end position="4997"/>
    </location>
</feature>
<evidence type="ECO:0000256" key="4">
    <source>
        <dbReference type="ARBA" id="ARBA00022729"/>
    </source>
</evidence>
<keyword evidence="8" id="KW-0325">Glycoprotein</keyword>
<dbReference type="GO" id="GO:0030154">
    <property type="term" value="P:cell differentiation"/>
    <property type="evidence" value="ECO:0007669"/>
    <property type="project" value="UniProtKB-ARBA"/>
</dbReference>
<feature type="domain" description="Ig-like" evidence="20">
    <location>
        <begin position="987"/>
        <end position="1070"/>
    </location>
</feature>
<evidence type="ECO:0000256" key="5">
    <source>
        <dbReference type="ARBA" id="ARBA00022737"/>
    </source>
</evidence>
<keyword evidence="6" id="KW-0084">Basement membrane</keyword>
<dbReference type="PROSITE" id="PS50835">
    <property type="entry name" value="IG_LIKE"/>
    <property type="match status" value="20"/>
</dbReference>
<evidence type="ECO:0000313" key="23">
    <source>
        <dbReference type="RefSeq" id="XP_025835766.1"/>
    </source>
</evidence>
<dbReference type="GeneID" id="108740776"/>
<feature type="domain" description="EGF-like" evidence="18">
    <location>
        <begin position="1419"/>
        <end position="1458"/>
    </location>
</feature>
<dbReference type="GO" id="GO:0009653">
    <property type="term" value="P:anatomical structure morphogenesis"/>
    <property type="evidence" value="ECO:0007669"/>
    <property type="project" value="UniProtKB-ARBA"/>
</dbReference>
<feature type="disulfide bond" evidence="13">
    <location>
        <begin position="487"/>
        <end position="499"/>
    </location>
</feature>
<dbReference type="SMART" id="SM00181">
    <property type="entry name" value="EGF"/>
    <property type="match status" value="14"/>
</dbReference>
<feature type="disulfide bond" evidence="13">
    <location>
        <begin position="619"/>
        <end position="631"/>
    </location>
</feature>
<dbReference type="PROSITE" id="PS50027">
    <property type="entry name" value="EGF_LAM_2"/>
    <property type="match status" value="1"/>
</dbReference>
<feature type="disulfide bond" evidence="13">
    <location>
        <begin position="323"/>
        <end position="335"/>
    </location>
</feature>
<feature type="disulfide bond" evidence="13">
    <location>
        <begin position="734"/>
        <end position="749"/>
    </location>
</feature>
<dbReference type="InterPro" id="IPR002172">
    <property type="entry name" value="LDrepeatLR_classA_rpt"/>
</dbReference>
<dbReference type="RefSeq" id="XP_025835766.1">
    <property type="nucleotide sequence ID" value="XM_025979981.1"/>
</dbReference>
<dbReference type="FunFam" id="4.10.400.10:FF:000113">
    <property type="entry name" value="Low-density lipoprotein receptor-related protein 8"/>
    <property type="match status" value="2"/>
</dbReference>
<feature type="disulfide bond" evidence="13">
    <location>
        <begin position="869"/>
        <end position="887"/>
    </location>
</feature>
<dbReference type="InterPro" id="IPR001881">
    <property type="entry name" value="EGF-like_Ca-bd_dom"/>
</dbReference>
<feature type="disulfide bond" evidence="12">
    <location>
        <begin position="5441"/>
        <end position="5468"/>
    </location>
</feature>
<feature type="disulfide bond" evidence="13">
    <location>
        <begin position="37"/>
        <end position="55"/>
    </location>
</feature>
<dbReference type="InterPro" id="IPR000152">
    <property type="entry name" value="EGF-type_Asp/Asn_hydroxyl_site"/>
</dbReference>
<feature type="domain" description="Ig-like" evidence="20">
    <location>
        <begin position="2184"/>
        <end position="2276"/>
    </location>
</feature>
<feature type="disulfide bond" evidence="13">
    <location>
        <begin position="78"/>
        <end position="96"/>
    </location>
</feature>
<dbReference type="CDD" id="cd00055">
    <property type="entry name" value="EGF_Lam"/>
    <property type="match status" value="6"/>
</dbReference>
<evidence type="ECO:0000256" key="6">
    <source>
        <dbReference type="ARBA" id="ARBA00022869"/>
    </source>
</evidence>
<feature type="disulfide bond" evidence="13">
    <location>
        <begin position="2395"/>
        <end position="2410"/>
    </location>
</feature>
<dbReference type="CDD" id="cd00054">
    <property type="entry name" value="EGF_CA"/>
    <property type="match status" value="3"/>
</dbReference>
<feature type="region of interest" description="Disordered" evidence="15">
    <location>
        <begin position="4213"/>
        <end position="4255"/>
    </location>
</feature>
<feature type="disulfide bond" evidence="13">
    <location>
        <begin position="557"/>
        <end position="572"/>
    </location>
</feature>
<feature type="disulfide bond" evidence="14">
    <location>
        <begin position="3165"/>
        <end position="3174"/>
    </location>
</feature>
<feature type="disulfide bond" evidence="13">
    <location>
        <begin position="456"/>
        <end position="474"/>
    </location>
</feature>
<feature type="disulfide bond" evidence="13">
    <location>
        <begin position="4530"/>
        <end position="4548"/>
    </location>
</feature>
<evidence type="ECO:0000313" key="22">
    <source>
        <dbReference type="Proteomes" id="UP000192223"/>
    </source>
</evidence>
<dbReference type="FunFam" id="4.10.400.10:FF:000034">
    <property type="entry name" value="Low-density lipoprotein receptor-related protein 2"/>
    <property type="match status" value="1"/>
</dbReference>
<feature type="disulfide bond" evidence="13">
    <location>
        <begin position="595"/>
        <end position="610"/>
    </location>
</feature>
<keyword evidence="3" id="KW-0272">Extracellular matrix</keyword>
<dbReference type="Gene3D" id="2.170.300.10">
    <property type="entry name" value="Tie2 ligand-binding domain superfamily"/>
    <property type="match status" value="4"/>
</dbReference>
<dbReference type="GO" id="GO:0048731">
    <property type="term" value="P:system development"/>
    <property type="evidence" value="ECO:0007669"/>
    <property type="project" value="UniProtKB-ARBA"/>
</dbReference>
<feature type="disulfide bond" evidence="13">
    <location>
        <begin position="380"/>
        <end position="398"/>
    </location>
</feature>
<dbReference type="CDD" id="cd00110">
    <property type="entry name" value="LamG"/>
    <property type="match status" value="3"/>
</dbReference>
<keyword evidence="11" id="KW-0245">EGF-like domain</keyword>
<dbReference type="InterPro" id="IPR000742">
    <property type="entry name" value="EGF"/>
</dbReference>
<dbReference type="PROSITE" id="PS00022">
    <property type="entry name" value="EGF_1"/>
    <property type="match status" value="9"/>
</dbReference>
<evidence type="ECO:0000256" key="7">
    <source>
        <dbReference type="ARBA" id="ARBA00023157"/>
    </source>
</evidence>
<dbReference type="InterPro" id="IPR002049">
    <property type="entry name" value="LE_dom"/>
</dbReference>
<dbReference type="PANTHER" id="PTHR12231:SF267">
    <property type="entry name" value="BASEMENT MEMBRANE-SPECIFIC HEPARAN SULFATE PROTEOGLYCAN CORE PROTEIN"/>
    <property type="match status" value="1"/>
</dbReference>
<dbReference type="CDD" id="cd00112">
    <property type="entry name" value="LDLa"/>
    <property type="match status" value="22"/>
</dbReference>
<feature type="disulfide bond" evidence="13">
    <location>
        <begin position="674"/>
        <end position="689"/>
    </location>
</feature>
<evidence type="ECO:0000259" key="21">
    <source>
        <dbReference type="PROSITE" id="PS51115"/>
    </source>
</evidence>
<feature type="disulfide bond" evidence="13">
    <location>
        <begin position="638"/>
        <end position="653"/>
    </location>
</feature>
<feature type="domain" description="Ig-like" evidence="20">
    <location>
        <begin position="762"/>
        <end position="845"/>
    </location>
</feature>
<evidence type="ECO:0000256" key="14">
    <source>
        <dbReference type="PROSITE-ProRule" id="PRU00460"/>
    </source>
</evidence>
<feature type="domain" description="Ig-like" evidence="20">
    <location>
        <begin position="1894"/>
        <end position="1975"/>
    </location>
</feature>
<feature type="disulfide bond" evidence="13">
    <location>
        <begin position="920"/>
        <end position="935"/>
    </location>
</feature>